<feature type="domain" description="DUF7905" evidence="2">
    <location>
        <begin position="373"/>
        <end position="590"/>
    </location>
</feature>
<accession>A0A9N9IM75</accession>
<evidence type="ECO:0000313" key="3">
    <source>
        <dbReference type="EMBL" id="CAG8739037.1"/>
    </source>
</evidence>
<feature type="compositionally biased region" description="Basic and acidic residues" evidence="1">
    <location>
        <begin position="130"/>
        <end position="152"/>
    </location>
</feature>
<reference evidence="3" key="1">
    <citation type="submission" date="2021-06" db="EMBL/GenBank/DDBJ databases">
        <authorList>
            <person name="Kallberg Y."/>
            <person name="Tangrot J."/>
            <person name="Rosling A."/>
        </authorList>
    </citation>
    <scope>NUCLEOTIDE SEQUENCE</scope>
    <source>
        <strain evidence="3">FL966</strain>
    </source>
</reference>
<name>A0A9N9IM75_9GLOM</name>
<dbReference type="OrthoDB" id="4739136at2759"/>
<evidence type="ECO:0000313" key="4">
    <source>
        <dbReference type="Proteomes" id="UP000789759"/>
    </source>
</evidence>
<evidence type="ECO:0000259" key="2">
    <source>
        <dbReference type="Pfam" id="PF25482"/>
    </source>
</evidence>
<sequence>MANYYRKLEDSGANYEEEEAQLWREPIYSRQRQRFDGRNHNNDAISSHIRRMPDEVWLIPANIDAKKILGEKKANLQRIEASTNTHMNYNENDAQIEMWGNRDELNEALKQWNTLAQNILDEELRRTREAKKNREERNKSAWAKPEKELTEKQRRKQKRRQERAEKEKEMAGPNYDNNKLPYKAHFVLPTNNEIPIDQILGKQEDVLNSIRMDTNCHIGYDPILKLVKIAGNESNLVEEATMRVKVLYLKSVASRSIPINLNDKSKRNGWVHHMIDIPDIPQQPYRVRIANIPNWYMLPHDAETQTAIKIFEPVKDGDPAILGKENDSKESPVDLETLQRIQLENVEGIKNALLQALGAIHLLDEEIKMRISIATNNEQLKGLFEVVSQGDQQWEGSPFREYKIRAFRRPKSRGESKLDCVFDVKFKNDNKIGLWNATMNERNVLNINMACLDYDYSWNFSIRTAKRLSNDKFSPQGDFVYKLRLSQNNKLIYTNTEDIVVTSVCEKLKWKFWWGENYVVEITRYEHWNCDSKFQSISPGVEIVLGREPSEKTFFGVTFYKDSWERDFAENCNLSSGRVPEWHPIDFVEEEKSGGVDHLLNEIRNFLDVLHNNVAKEQRN</sequence>
<dbReference type="AlphaFoldDB" id="A0A9N9IM75"/>
<dbReference type="EMBL" id="CAJVQA010015748">
    <property type="protein sequence ID" value="CAG8739037.1"/>
    <property type="molecule type" value="Genomic_DNA"/>
</dbReference>
<keyword evidence="4" id="KW-1185">Reference proteome</keyword>
<dbReference type="Pfam" id="PF25482">
    <property type="entry name" value="DUF7905"/>
    <property type="match status" value="1"/>
</dbReference>
<proteinExistence type="predicted"/>
<dbReference type="InterPro" id="IPR057227">
    <property type="entry name" value="DUF7905"/>
</dbReference>
<organism evidence="3 4">
    <name type="scientific">Cetraspora pellucida</name>
    <dbReference type="NCBI Taxonomy" id="1433469"/>
    <lineage>
        <taxon>Eukaryota</taxon>
        <taxon>Fungi</taxon>
        <taxon>Fungi incertae sedis</taxon>
        <taxon>Mucoromycota</taxon>
        <taxon>Glomeromycotina</taxon>
        <taxon>Glomeromycetes</taxon>
        <taxon>Diversisporales</taxon>
        <taxon>Gigasporaceae</taxon>
        <taxon>Cetraspora</taxon>
    </lineage>
</organism>
<protein>
    <submittedName>
        <fullName evidence="3">20331_t:CDS:1</fullName>
    </submittedName>
</protein>
<dbReference type="Proteomes" id="UP000789759">
    <property type="component" value="Unassembled WGS sequence"/>
</dbReference>
<comment type="caution">
    <text evidence="3">The sequence shown here is derived from an EMBL/GenBank/DDBJ whole genome shotgun (WGS) entry which is preliminary data.</text>
</comment>
<feature type="region of interest" description="Disordered" evidence="1">
    <location>
        <begin position="130"/>
        <end position="178"/>
    </location>
</feature>
<evidence type="ECO:0000256" key="1">
    <source>
        <dbReference type="SAM" id="MobiDB-lite"/>
    </source>
</evidence>
<gene>
    <name evidence="3" type="ORF">CPELLU_LOCUS13983</name>
</gene>